<reference evidence="5" key="1">
    <citation type="submission" date="2016-10" db="EMBL/GenBank/DDBJ databases">
        <authorList>
            <person name="Varghese N."/>
            <person name="Submissions S."/>
        </authorList>
    </citation>
    <scope>NUCLEOTIDE SEQUENCE [LARGE SCALE GENOMIC DNA]</scope>
    <source>
        <strain evidence="5">DSM 3695</strain>
    </source>
</reference>
<feature type="domain" description="Dienelactone hydrolase" evidence="2">
    <location>
        <begin position="246"/>
        <end position="318"/>
    </location>
</feature>
<protein>
    <recommendedName>
        <fullName evidence="6">Serine aminopeptidase S33 domain-containing protein</fullName>
    </recommendedName>
</protein>
<evidence type="ECO:0000259" key="3">
    <source>
        <dbReference type="Pfam" id="PF12146"/>
    </source>
</evidence>
<dbReference type="InterPro" id="IPR022742">
    <property type="entry name" value="Hydrolase_4"/>
</dbReference>
<dbReference type="OrthoDB" id="9777090at2"/>
<keyword evidence="5" id="KW-1185">Reference proteome</keyword>
<evidence type="ECO:0008006" key="6">
    <source>
        <dbReference type="Google" id="ProtNLM"/>
    </source>
</evidence>
<proteinExistence type="predicted"/>
<dbReference type="Pfam" id="PF01738">
    <property type="entry name" value="DLH"/>
    <property type="match status" value="1"/>
</dbReference>
<sequence length="333" mass="37736">MEGCRNQTLHPFFIHESLLMKRFFKRLAWVVLSLFVVLNIVIAFHAWKFTHFYDEGGRRNKLPEQMSTGEKMKIIFFGVRIAKSVIRNHPTVPYETVSLRTAAGLKLEGWWIPAPSAVGTVILFHGYNGNKGSLFPEAGRFRQLGYNTFLLDFRAHGNSEGFTCSVGYKEAEDVKLAWDYIKKKGNQPVILWGVSMGAAAILKAVPEYGLTPQKLILQCPFATLTDAVKSRMRAVHLPPTPLSQLVAFWGGVEQGFPAHRFKPENYARQIHMPVLYFYGQQDIRVTPAETQQVFSHLASAQKKLYIFPNAGHQSFCGKDADAWMKEVTAFLQH</sequence>
<dbReference type="PANTHER" id="PTHR43358">
    <property type="entry name" value="ALPHA/BETA-HYDROLASE"/>
    <property type="match status" value="1"/>
</dbReference>
<keyword evidence="1" id="KW-0812">Transmembrane</keyword>
<dbReference type="EMBL" id="FOJG01000001">
    <property type="protein sequence ID" value="SEW07156.1"/>
    <property type="molecule type" value="Genomic_DNA"/>
</dbReference>
<evidence type="ECO:0000256" key="1">
    <source>
        <dbReference type="SAM" id="Phobius"/>
    </source>
</evidence>
<name>A0A1I0NZ40_9BACT</name>
<keyword evidence="1" id="KW-0472">Membrane</keyword>
<keyword evidence="1" id="KW-1133">Transmembrane helix</keyword>
<dbReference type="STRING" id="29529.SAMN04488122_0462"/>
<dbReference type="Proteomes" id="UP000199310">
    <property type="component" value="Unassembled WGS sequence"/>
</dbReference>
<evidence type="ECO:0000259" key="2">
    <source>
        <dbReference type="Pfam" id="PF01738"/>
    </source>
</evidence>
<organism evidence="4 5">
    <name type="scientific">Chitinophaga arvensicola</name>
    <dbReference type="NCBI Taxonomy" id="29529"/>
    <lineage>
        <taxon>Bacteria</taxon>
        <taxon>Pseudomonadati</taxon>
        <taxon>Bacteroidota</taxon>
        <taxon>Chitinophagia</taxon>
        <taxon>Chitinophagales</taxon>
        <taxon>Chitinophagaceae</taxon>
        <taxon>Chitinophaga</taxon>
    </lineage>
</organism>
<dbReference type="Pfam" id="PF12146">
    <property type="entry name" value="Hydrolase_4"/>
    <property type="match status" value="1"/>
</dbReference>
<accession>A0A1I0NZ40</accession>
<gene>
    <name evidence="4" type="ORF">SAMN04488122_0462</name>
</gene>
<feature type="transmembrane region" description="Helical" evidence="1">
    <location>
        <begin position="27"/>
        <end position="47"/>
    </location>
</feature>
<dbReference type="InterPro" id="IPR029058">
    <property type="entry name" value="AB_hydrolase_fold"/>
</dbReference>
<dbReference type="Gene3D" id="3.40.50.1820">
    <property type="entry name" value="alpha/beta hydrolase"/>
    <property type="match status" value="1"/>
</dbReference>
<dbReference type="AlphaFoldDB" id="A0A1I0NZ40"/>
<evidence type="ECO:0000313" key="4">
    <source>
        <dbReference type="EMBL" id="SEW07156.1"/>
    </source>
</evidence>
<dbReference type="GO" id="GO:0016787">
    <property type="term" value="F:hydrolase activity"/>
    <property type="evidence" value="ECO:0007669"/>
    <property type="project" value="InterPro"/>
</dbReference>
<feature type="domain" description="Serine aminopeptidase S33" evidence="3">
    <location>
        <begin position="117"/>
        <end position="228"/>
    </location>
</feature>
<dbReference type="InterPro" id="IPR052920">
    <property type="entry name" value="DNA-binding_regulatory"/>
</dbReference>
<dbReference type="PANTHER" id="PTHR43358:SF4">
    <property type="entry name" value="ALPHA_BETA HYDROLASE FOLD-1 DOMAIN-CONTAINING PROTEIN"/>
    <property type="match status" value="1"/>
</dbReference>
<dbReference type="SUPFAM" id="SSF53474">
    <property type="entry name" value="alpha/beta-Hydrolases"/>
    <property type="match status" value="1"/>
</dbReference>
<dbReference type="InterPro" id="IPR002925">
    <property type="entry name" value="Dienelactn_hydro"/>
</dbReference>
<evidence type="ECO:0000313" key="5">
    <source>
        <dbReference type="Proteomes" id="UP000199310"/>
    </source>
</evidence>